<feature type="compositionally biased region" description="Polar residues" evidence="3">
    <location>
        <begin position="1186"/>
        <end position="1196"/>
    </location>
</feature>
<dbReference type="PANTHER" id="PTHR46771:SF5">
    <property type="entry name" value="DETERIN"/>
    <property type="match status" value="1"/>
</dbReference>
<protein>
    <recommendedName>
        <fullName evidence="6">Inhibitor of apoptosis repeat-containing protein</fullName>
    </recommendedName>
</protein>
<evidence type="ECO:0008006" key="6">
    <source>
        <dbReference type="Google" id="ProtNLM"/>
    </source>
</evidence>
<dbReference type="Gene3D" id="1.10.1170.10">
    <property type="entry name" value="Inhibitor Of Apoptosis Protein (2mihbC-IAP-1), Chain A"/>
    <property type="match status" value="2"/>
</dbReference>
<evidence type="ECO:0000256" key="1">
    <source>
        <dbReference type="ARBA" id="ARBA00022723"/>
    </source>
</evidence>
<feature type="region of interest" description="Disordered" evidence="3">
    <location>
        <begin position="1174"/>
        <end position="1199"/>
    </location>
</feature>
<reference evidence="5" key="1">
    <citation type="submission" date="2016-04" db="EMBL/GenBank/DDBJ databases">
        <title>Comparative genomics of biotechnologically important yeasts.</title>
        <authorList>
            <consortium name="DOE Joint Genome Institute"/>
            <person name="Riley R."/>
            <person name="Haridas S."/>
            <person name="Wolfe K.H."/>
            <person name="Lopes M.R."/>
            <person name="Hittinger C.T."/>
            <person name="Goker M."/>
            <person name="Salamov A."/>
            <person name="Wisecaver J."/>
            <person name="Long T.M."/>
            <person name="Aerts A.L."/>
            <person name="Barry K."/>
            <person name="Choi C."/>
            <person name="Clum A."/>
            <person name="Coughlan A.Y."/>
            <person name="Deshpande S."/>
            <person name="Douglass A.P."/>
            <person name="Hanson S.J."/>
            <person name="Klenk H.-P."/>
            <person name="Labutti K."/>
            <person name="Lapidus A."/>
            <person name="Lindquist E."/>
            <person name="Lipzen A."/>
            <person name="Meier-Kolthoff J.P."/>
            <person name="Ohm R.A."/>
            <person name="Otillar R.P."/>
            <person name="Pangilinan J."/>
            <person name="Peng Y."/>
            <person name="Rokas A."/>
            <person name="Rosa C.A."/>
            <person name="Scheuner C."/>
            <person name="Sibirny A.A."/>
            <person name="Slot J.C."/>
            <person name="Stielow J.B."/>
            <person name="Sun H."/>
            <person name="Kurtzman C.P."/>
            <person name="Blackwell M."/>
            <person name="Grigoriev I.V."/>
            <person name="Jeffries T.W."/>
        </authorList>
    </citation>
    <scope>NUCLEOTIDE SEQUENCE [LARGE SCALE GENOMIC DNA]</scope>
    <source>
        <strain evidence="5">NRRL YB-2248</strain>
    </source>
</reference>
<proteinExistence type="predicted"/>
<sequence length="1330" mass="149214">MKPRKYKERTELLPRGGITNKRQARAFTSLEERENSFNGVFKNGELSYWPLITPSAADLAMNGFFFDPTRTYSDRVGCFSCKVTESNWAVNSTNSFYQDGEEHPPVFRHLRNSPDCSFANILAARYQRQHGELVNWQDSQIFKDPVASTQIRLKTFAKKWPYDLSSKHKSYPSGKQLAENGFYYSSHQPGDDAATCMYCGTSLESWDEGDDVEMEHKKRSPDCYIFNYKEILANKKTDLDVKKIASQRRSISGPKSYSLLPKRQSSIGISSSTTVENNVDLSDNQIGFPYHEPDAYIETGTADEDVPKSDVYGINQSSNQQVFEPDVEAPLSPGPLAEDLDDPVEIDDDNSAEKSLQAEKIPAVPTDSNQENKRLDSLEEEIIEIDDLEEISLGKQAEGKTSMIEIPASSLNELEDLYFIEDSSARPSTFFNKNKPSSAFASSMNNTRDVEQSKAESKMEQKVWKANAESSAQVKSDNITSAQPKTVEKNNLKPKVEEVILKPQVEVTEHHTELEAHDWKPEMDYEPDNYHDDYEVPALPDAEPAQKVSQEAESEVAPVLAITQCCDHNGTDSKLSENDVKKSIEIPERSADIVSEVTGLQRAKNLHDVLQTQSICATTDRNSSPIEQHNSQSLEENLDVQSQEIKVKEHVHHQEAGDVAGDSQISDVQSQSDDDMVPSEQVDASDIGSQLCGDVVVEDEKIIDEEMQDEEFQRSNDNIHLPIPDELEPTAKKPELHVENALPQKQPSPITYDLSEDAVVSEELQKSNDNTRESFSELQPTAKEPELHVENVLPQKRSSPTTDDLSEDVVVISKRSNRYKKIDSTSSDDGSVNRPDRVISRAVFDSLLSTTDDPLSFVGSRKPKAKKRRKKFKSIKKSSAVKVDAEVVIAAIAEVDIAPDEKRQSVSESERLSSKSVDGNNSLVSNAIGEKLELAEKSSASVVNLPKKEEIDPIPQLNDEEQGQMKLIEKGASINHDSEEQGQMKLIEKGASISHDSEESDDDILLDNHWSGSPTRRIAFQSDSEQRTAKAELQDARDIQLLVQVGQELEKSTTRVPHSQNTSSPQKGFRGNEMISSPLIRLKRPNMMPSSPTALHKQLSGGYESTVHDSENFGDDNNPNLRTSEAIQIFNDYENRDSAEIEQIENHLSIHETPNISKTKGMVLKMENIAENQSTPAHHITHDESNSSPTRESSAIQPDDIDMRISYLDDDDTKVTTWCPIDVTQVQNHVIDFKHAAQYVKEVLDSRYSSLNDDLDYTLTNFISEMPEDELEMTIKDWIFYHADQASKLVKIKAEQMLQNLRADADRALEVLKNLPEFDEHSAEDDEIIL</sequence>
<feature type="region of interest" description="Disordered" evidence="3">
    <location>
        <begin position="436"/>
        <end position="486"/>
    </location>
</feature>
<feature type="region of interest" description="Disordered" evidence="3">
    <location>
        <begin position="763"/>
        <end position="807"/>
    </location>
</feature>
<gene>
    <name evidence="4" type="ORF">CANARDRAFT_28479</name>
</gene>
<dbReference type="PANTHER" id="PTHR46771">
    <property type="entry name" value="DETERIN"/>
    <property type="match status" value="1"/>
</dbReference>
<feature type="compositionally biased region" description="Polar residues" evidence="3">
    <location>
        <begin position="468"/>
        <end position="484"/>
    </location>
</feature>
<dbReference type="CDD" id="cd00022">
    <property type="entry name" value="BIR"/>
    <property type="match status" value="1"/>
</dbReference>
<keyword evidence="1" id="KW-0479">Metal-binding</keyword>
<name>A0A1E4T0C6_9ASCO</name>
<feature type="compositionally biased region" description="Low complexity" evidence="3">
    <location>
        <begin position="662"/>
        <end position="671"/>
    </location>
</feature>
<feature type="region of interest" description="Disordered" evidence="3">
    <location>
        <begin position="1050"/>
        <end position="1074"/>
    </location>
</feature>
<keyword evidence="5" id="KW-1185">Reference proteome</keyword>
<dbReference type="SMART" id="SM00238">
    <property type="entry name" value="BIR"/>
    <property type="match status" value="2"/>
</dbReference>
<dbReference type="SUPFAM" id="SSF57924">
    <property type="entry name" value="Inhibitor of apoptosis (IAP) repeat"/>
    <property type="match status" value="2"/>
</dbReference>
<dbReference type="InterPro" id="IPR051190">
    <property type="entry name" value="Baculoviral_IAP"/>
</dbReference>
<evidence type="ECO:0000256" key="2">
    <source>
        <dbReference type="ARBA" id="ARBA00022833"/>
    </source>
</evidence>
<feature type="compositionally biased region" description="Basic and acidic residues" evidence="3">
    <location>
        <begin position="763"/>
        <end position="775"/>
    </location>
</feature>
<feature type="compositionally biased region" description="Basic and acidic residues" evidence="3">
    <location>
        <begin position="900"/>
        <end position="913"/>
    </location>
</feature>
<dbReference type="STRING" id="983967.A0A1E4T0C6"/>
<organism evidence="4 5">
    <name type="scientific">[Candida] arabinofermentans NRRL YB-2248</name>
    <dbReference type="NCBI Taxonomy" id="983967"/>
    <lineage>
        <taxon>Eukaryota</taxon>
        <taxon>Fungi</taxon>
        <taxon>Dikarya</taxon>
        <taxon>Ascomycota</taxon>
        <taxon>Saccharomycotina</taxon>
        <taxon>Pichiomycetes</taxon>
        <taxon>Pichiales</taxon>
        <taxon>Pichiaceae</taxon>
        <taxon>Ogataea</taxon>
        <taxon>Ogataea/Candida clade</taxon>
    </lineage>
</organism>
<feature type="compositionally biased region" description="Polar residues" evidence="3">
    <location>
        <begin position="436"/>
        <end position="447"/>
    </location>
</feature>
<evidence type="ECO:0000313" key="5">
    <source>
        <dbReference type="Proteomes" id="UP000094801"/>
    </source>
</evidence>
<dbReference type="OrthoDB" id="2196114at2759"/>
<keyword evidence="2" id="KW-0862">Zinc</keyword>
<evidence type="ECO:0000256" key="3">
    <source>
        <dbReference type="SAM" id="MobiDB-lite"/>
    </source>
</evidence>
<dbReference type="Pfam" id="PF00653">
    <property type="entry name" value="BIR"/>
    <property type="match status" value="2"/>
</dbReference>
<dbReference type="EMBL" id="KV453853">
    <property type="protein sequence ID" value="ODV85184.1"/>
    <property type="molecule type" value="Genomic_DNA"/>
</dbReference>
<dbReference type="PROSITE" id="PS50143">
    <property type="entry name" value="BIR_REPEAT_2"/>
    <property type="match status" value="2"/>
</dbReference>
<dbReference type="Proteomes" id="UP000094801">
    <property type="component" value="Unassembled WGS sequence"/>
</dbReference>
<feature type="compositionally biased region" description="Polar residues" evidence="3">
    <location>
        <begin position="1054"/>
        <end position="1066"/>
    </location>
</feature>
<dbReference type="InterPro" id="IPR001370">
    <property type="entry name" value="BIR_rpt"/>
</dbReference>
<evidence type="ECO:0000313" key="4">
    <source>
        <dbReference type="EMBL" id="ODV85184.1"/>
    </source>
</evidence>
<accession>A0A1E4T0C6</accession>
<feature type="compositionally biased region" description="Basic and acidic residues" evidence="3">
    <location>
        <begin position="448"/>
        <end position="463"/>
    </location>
</feature>
<dbReference type="GO" id="GO:0046872">
    <property type="term" value="F:metal ion binding"/>
    <property type="evidence" value="ECO:0007669"/>
    <property type="project" value="UniProtKB-KW"/>
</dbReference>
<feature type="region of interest" description="Disordered" evidence="3">
    <location>
        <begin position="900"/>
        <end position="920"/>
    </location>
</feature>
<feature type="region of interest" description="Disordered" evidence="3">
    <location>
        <begin position="650"/>
        <end position="684"/>
    </location>
</feature>